<dbReference type="eggNOG" id="COG0160">
    <property type="taxonomic scope" value="Bacteria"/>
</dbReference>
<dbReference type="Pfam" id="PF00202">
    <property type="entry name" value="Aminotran_3"/>
    <property type="match status" value="1"/>
</dbReference>
<dbReference type="SUPFAM" id="SSF53383">
    <property type="entry name" value="PLP-dependent transferases"/>
    <property type="match status" value="1"/>
</dbReference>
<dbReference type="EMBL" id="CP008889">
    <property type="protein sequence ID" value="AIF41544.1"/>
    <property type="molecule type" value="Genomic_DNA"/>
</dbReference>
<dbReference type="GeneID" id="41841811"/>
<dbReference type="PANTHER" id="PTHR43094">
    <property type="entry name" value="AMINOTRANSFERASE"/>
    <property type="match status" value="1"/>
</dbReference>
<evidence type="ECO:0000256" key="1">
    <source>
        <dbReference type="ARBA" id="ARBA00001933"/>
    </source>
</evidence>
<accession>A0A075JHY3</accession>
<dbReference type="GO" id="GO:0030170">
    <property type="term" value="F:pyridoxal phosphate binding"/>
    <property type="evidence" value="ECO:0007669"/>
    <property type="project" value="InterPro"/>
</dbReference>
<dbReference type="InterPro" id="IPR005814">
    <property type="entry name" value="Aminotrans_3"/>
</dbReference>
<name>A0A075JHY3_9MICO</name>
<dbReference type="OrthoDB" id="3246809at2"/>
<dbReference type="RefSeq" id="WP_038569384.1">
    <property type="nucleotide sequence ID" value="NZ_CP008889.1"/>
</dbReference>
<dbReference type="InterPro" id="IPR015422">
    <property type="entry name" value="PyrdxlP-dep_Trfase_small"/>
</dbReference>
<dbReference type="NCBIfam" id="NF004718">
    <property type="entry name" value="PRK06062.1"/>
    <property type="match status" value="1"/>
</dbReference>
<dbReference type="GO" id="GO:0005829">
    <property type="term" value="C:cytosol"/>
    <property type="evidence" value="ECO:0007669"/>
    <property type="project" value="TreeGrafter"/>
</dbReference>
<dbReference type="FunFam" id="3.40.640.10:FF:000004">
    <property type="entry name" value="Acetylornithine aminotransferase"/>
    <property type="match status" value="1"/>
</dbReference>
<comment type="cofactor">
    <cofactor evidence="1">
        <name>pyridoxal 5'-phosphate</name>
        <dbReference type="ChEBI" id="CHEBI:597326"/>
    </cofactor>
</comment>
<dbReference type="PROSITE" id="PS00600">
    <property type="entry name" value="AA_TRANSFER_CLASS_3"/>
    <property type="match status" value="1"/>
</dbReference>
<protein>
    <recommendedName>
        <fullName evidence="7">Aspartate aminotransferase family protein</fullName>
    </recommendedName>
</protein>
<evidence type="ECO:0000313" key="5">
    <source>
        <dbReference type="EMBL" id="AIF41544.1"/>
    </source>
</evidence>
<dbReference type="InterPro" id="IPR049704">
    <property type="entry name" value="Aminotrans_3_PPA_site"/>
</dbReference>
<evidence type="ECO:0000313" key="6">
    <source>
        <dbReference type="Proteomes" id="UP000027986"/>
    </source>
</evidence>
<evidence type="ECO:0000256" key="4">
    <source>
        <dbReference type="RuleBase" id="RU003560"/>
    </source>
</evidence>
<dbReference type="Proteomes" id="UP000027986">
    <property type="component" value="Chromosome"/>
</dbReference>
<reference evidence="5 6" key="1">
    <citation type="submission" date="2014-07" db="EMBL/GenBank/DDBJ databases">
        <title>Genome Sequencing of Dermacoccus nishinomiyaensis.</title>
        <authorList>
            <person name="Hong K.W."/>
            <person name="Chan K.G."/>
        </authorList>
    </citation>
    <scope>NUCLEOTIDE SEQUENCE [LARGE SCALE GENOMIC DNA]</scope>
    <source>
        <strain evidence="5 6">M25</strain>
    </source>
</reference>
<dbReference type="InterPro" id="IPR015424">
    <property type="entry name" value="PyrdxlP-dep_Trfase"/>
</dbReference>
<keyword evidence="3 4" id="KW-0663">Pyridoxal phosphate</keyword>
<comment type="similarity">
    <text evidence="2 4">Belongs to the class-III pyridoxal-phosphate-dependent aminotransferase family.</text>
</comment>
<dbReference type="CDD" id="cd00610">
    <property type="entry name" value="OAT_like"/>
    <property type="match status" value="1"/>
</dbReference>
<dbReference type="Gene3D" id="3.90.1150.10">
    <property type="entry name" value="Aspartate Aminotransferase, domain 1"/>
    <property type="match status" value="1"/>
</dbReference>
<sequence length="435" mass="46548">MSEPKTLTPDETYALDRAHVFHSWSAQAALKPMVVTKTSGSRLWDGDGNEYLDFTGQLVYTNVGHQHPRVVEAIKTQAETLCTIGPSNANDQRSQLAKMISDLLPDTLNKVFFTNGGTEANEHAVRMAREVTGRRKLLAAYRSYHGATAQSIHLTGEARRFANDKGASEVVHFFGPFLYRSEFWATSEDEECERALTHLEHTITSEGSDAFAALILEPVIGSAGIIPPPPGYLEGVRQICTKYGIIFIADEVMAGFGRTGAWFAHQHANVVPDLITFAKGVNSGYVPLGGVVLSDEIAHHFDERAYPGGLTYSGHPLACAAGVATIAAMQDEGIVENAARIGSDVLGPGLQALAEKHDAVGQARGVGVFWALELVKDAARTPDVERAAAVAAASKKNGLLVIAAANRLHVVPPCNVSDDDVRAALTILDEALSAS</sequence>
<proteinExistence type="inferred from homology"/>
<keyword evidence="6" id="KW-1185">Reference proteome</keyword>
<dbReference type="HOGENOM" id="CLU_016922_4_0_11"/>
<dbReference type="InterPro" id="IPR015421">
    <property type="entry name" value="PyrdxlP-dep_Trfase_major"/>
</dbReference>
<dbReference type="Gene3D" id="3.40.640.10">
    <property type="entry name" value="Type I PLP-dependent aspartate aminotransferase-like (Major domain)"/>
    <property type="match status" value="1"/>
</dbReference>
<dbReference type="AlphaFoldDB" id="A0A075JHY3"/>
<dbReference type="PANTHER" id="PTHR43094:SF1">
    <property type="entry name" value="AMINOTRANSFERASE CLASS-III"/>
    <property type="match status" value="1"/>
</dbReference>
<organism evidence="5 6">
    <name type="scientific">Dermacoccus nishinomiyaensis</name>
    <dbReference type="NCBI Taxonomy" id="1274"/>
    <lineage>
        <taxon>Bacteria</taxon>
        <taxon>Bacillati</taxon>
        <taxon>Actinomycetota</taxon>
        <taxon>Actinomycetes</taxon>
        <taxon>Micrococcales</taxon>
        <taxon>Dermacoccaceae</taxon>
        <taxon>Dermacoccus</taxon>
    </lineage>
</organism>
<dbReference type="GO" id="GO:0008483">
    <property type="term" value="F:transaminase activity"/>
    <property type="evidence" value="ECO:0007669"/>
    <property type="project" value="InterPro"/>
</dbReference>
<dbReference type="KEGG" id="dni:HX89_12070"/>
<evidence type="ECO:0000256" key="3">
    <source>
        <dbReference type="ARBA" id="ARBA00022898"/>
    </source>
</evidence>
<evidence type="ECO:0000256" key="2">
    <source>
        <dbReference type="ARBA" id="ARBA00008954"/>
    </source>
</evidence>
<gene>
    <name evidence="5" type="ORF">HX89_12070</name>
</gene>
<evidence type="ECO:0008006" key="7">
    <source>
        <dbReference type="Google" id="ProtNLM"/>
    </source>
</evidence>
<dbReference type="PIRSF" id="PIRSF000521">
    <property type="entry name" value="Transaminase_4ab_Lys_Orn"/>
    <property type="match status" value="1"/>
</dbReference>